<dbReference type="CDD" id="cd00093">
    <property type="entry name" value="HTH_XRE"/>
    <property type="match status" value="1"/>
</dbReference>
<dbReference type="GO" id="GO:0003677">
    <property type="term" value="F:DNA binding"/>
    <property type="evidence" value="ECO:0007669"/>
    <property type="project" value="UniProtKB-KW"/>
</dbReference>
<dbReference type="AlphaFoldDB" id="A0A1D7U5J9"/>
<dbReference type="Pfam" id="PF01381">
    <property type="entry name" value="HTH_3"/>
    <property type="match status" value="1"/>
</dbReference>
<evidence type="ECO:0000313" key="3">
    <source>
        <dbReference type="EMBL" id="AOO82637.1"/>
    </source>
</evidence>
<dbReference type="GO" id="GO:0003700">
    <property type="term" value="F:DNA-binding transcription factor activity"/>
    <property type="evidence" value="ECO:0007669"/>
    <property type="project" value="TreeGrafter"/>
</dbReference>
<dbReference type="Pfam" id="PF07883">
    <property type="entry name" value="Cupin_2"/>
    <property type="match status" value="1"/>
</dbReference>
<evidence type="ECO:0000259" key="2">
    <source>
        <dbReference type="PROSITE" id="PS50943"/>
    </source>
</evidence>
<dbReference type="InterPro" id="IPR013096">
    <property type="entry name" value="Cupin_2"/>
</dbReference>
<keyword evidence="4" id="KW-1185">Reference proteome</keyword>
<reference evidence="3 4" key="1">
    <citation type="journal article" date="2015" name="Antonie Van Leeuwenhoek">
        <title>Bosea vaviloviae sp. nov., a new species of slow-growing rhizobia isolated from nodules of the relict species Vavilovia formosa (Stev.) Fed.</title>
        <authorList>
            <person name="Safronova V.I."/>
            <person name="Kuznetsova I.G."/>
            <person name="Sazanova A.L."/>
            <person name="Kimeklis A.K."/>
            <person name="Belimov A.A."/>
            <person name="Andronov E.E."/>
            <person name="Pinaev A.G."/>
            <person name="Chizhevskaya E.P."/>
            <person name="Pukhaev A.R."/>
            <person name="Popov K.P."/>
            <person name="Willems A."/>
            <person name="Tikhonovich I.A."/>
        </authorList>
    </citation>
    <scope>NUCLEOTIDE SEQUENCE [LARGE SCALE GENOMIC DNA]</scope>
    <source>
        <strain evidence="3 4">Vaf18</strain>
    </source>
</reference>
<dbReference type="PANTHER" id="PTHR46797">
    <property type="entry name" value="HTH-TYPE TRANSCRIPTIONAL REGULATOR"/>
    <property type="match status" value="1"/>
</dbReference>
<dbReference type="SMART" id="SM00530">
    <property type="entry name" value="HTH_XRE"/>
    <property type="match status" value="1"/>
</dbReference>
<dbReference type="InterPro" id="IPR014710">
    <property type="entry name" value="RmlC-like_jellyroll"/>
</dbReference>
<dbReference type="InterPro" id="IPR050807">
    <property type="entry name" value="TransReg_Diox_bact_type"/>
</dbReference>
<proteinExistence type="predicted"/>
<keyword evidence="1" id="KW-0238">DNA-binding</keyword>
<dbReference type="STRING" id="1526658.BHK69_21265"/>
<dbReference type="OrthoDB" id="189170at2"/>
<dbReference type="Proteomes" id="UP000094969">
    <property type="component" value="Chromosome"/>
</dbReference>
<dbReference type="RefSeq" id="WP_069691843.1">
    <property type="nucleotide sequence ID" value="NZ_CP017147.1"/>
</dbReference>
<gene>
    <name evidence="3" type="ORF">BHK69_21265</name>
</gene>
<sequence length="197" mass="20758">MTELSAPQIGPIIQRQRKARGLTLQQLSGLSGVSKSMLSQIERGQANPTFAVLWSLTQGLKIDFAALLQGGQAVPSDTTIEIVPSEHTPEIRSADGSCRLRILSPPSLAGTTEWYDVEIAGGGRLDSAPHAAGACEHFTALSGQFLITSGASTYPVKAGETARYPVDVPHSISNASHRPARGLMVLLYGKIGQGRAA</sequence>
<dbReference type="PANTHER" id="PTHR46797:SF1">
    <property type="entry name" value="METHYLPHOSPHONATE SYNTHASE"/>
    <property type="match status" value="1"/>
</dbReference>
<organism evidence="3 4">
    <name type="scientific">Bosea vaviloviae</name>
    <dbReference type="NCBI Taxonomy" id="1526658"/>
    <lineage>
        <taxon>Bacteria</taxon>
        <taxon>Pseudomonadati</taxon>
        <taxon>Pseudomonadota</taxon>
        <taxon>Alphaproteobacteria</taxon>
        <taxon>Hyphomicrobiales</taxon>
        <taxon>Boseaceae</taxon>
        <taxon>Bosea</taxon>
    </lineage>
</organism>
<dbReference type="CDD" id="cd02209">
    <property type="entry name" value="cupin_XRE_C"/>
    <property type="match status" value="1"/>
</dbReference>
<dbReference type="InterPro" id="IPR010982">
    <property type="entry name" value="Lambda_DNA-bd_dom_sf"/>
</dbReference>
<evidence type="ECO:0000256" key="1">
    <source>
        <dbReference type="ARBA" id="ARBA00023125"/>
    </source>
</evidence>
<dbReference type="KEGG" id="bvv:BHK69_21265"/>
<accession>A0A1D7U5J9</accession>
<dbReference type="SUPFAM" id="SSF47413">
    <property type="entry name" value="lambda repressor-like DNA-binding domains"/>
    <property type="match status" value="1"/>
</dbReference>
<dbReference type="InterPro" id="IPR011051">
    <property type="entry name" value="RmlC_Cupin_sf"/>
</dbReference>
<dbReference type="Gene3D" id="1.10.260.40">
    <property type="entry name" value="lambda repressor-like DNA-binding domains"/>
    <property type="match status" value="1"/>
</dbReference>
<dbReference type="Gene3D" id="2.60.120.10">
    <property type="entry name" value="Jelly Rolls"/>
    <property type="match status" value="1"/>
</dbReference>
<evidence type="ECO:0000313" key="4">
    <source>
        <dbReference type="Proteomes" id="UP000094969"/>
    </source>
</evidence>
<dbReference type="GO" id="GO:0005829">
    <property type="term" value="C:cytosol"/>
    <property type="evidence" value="ECO:0007669"/>
    <property type="project" value="TreeGrafter"/>
</dbReference>
<dbReference type="InterPro" id="IPR001387">
    <property type="entry name" value="Cro/C1-type_HTH"/>
</dbReference>
<dbReference type="SUPFAM" id="SSF51182">
    <property type="entry name" value="RmlC-like cupins"/>
    <property type="match status" value="1"/>
</dbReference>
<protein>
    <submittedName>
        <fullName evidence="3">Transcriptional regulator</fullName>
    </submittedName>
</protein>
<feature type="domain" description="HTH cro/C1-type" evidence="2">
    <location>
        <begin position="13"/>
        <end position="67"/>
    </location>
</feature>
<dbReference type="PROSITE" id="PS50943">
    <property type="entry name" value="HTH_CROC1"/>
    <property type="match status" value="1"/>
</dbReference>
<name>A0A1D7U5J9_9HYPH</name>
<dbReference type="EMBL" id="CP017147">
    <property type="protein sequence ID" value="AOO82637.1"/>
    <property type="molecule type" value="Genomic_DNA"/>
</dbReference>